<gene>
    <name evidence="1" type="ORF">EIO64_18470</name>
</gene>
<dbReference type="EMBL" id="CP034413">
    <property type="protein sequence ID" value="QQL05880.1"/>
    <property type="molecule type" value="Genomic_DNA"/>
</dbReference>
<sequence>MDKRQGRPARLEIGMVVVRTPQTIFEEEHGKEIRRPRQGQVDYIHPLGRFHIVAFRVRGKIIKETFQGVEVSQ</sequence>
<evidence type="ECO:0000313" key="2">
    <source>
        <dbReference type="Proteomes" id="UP000298642"/>
    </source>
</evidence>
<organism evidence="1 2">
    <name type="scientific">Dysosmobacter welbionis</name>
    <dbReference type="NCBI Taxonomy" id="2093857"/>
    <lineage>
        <taxon>Bacteria</taxon>
        <taxon>Bacillati</taxon>
        <taxon>Bacillota</taxon>
        <taxon>Clostridia</taxon>
        <taxon>Eubacteriales</taxon>
        <taxon>Oscillospiraceae</taxon>
        <taxon>Dysosmobacter</taxon>
    </lineage>
</organism>
<name>A0A7T7D8T9_9FIRM</name>
<evidence type="ECO:0000313" key="1">
    <source>
        <dbReference type="EMBL" id="QQL05880.1"/>
    </source>
</evidence>
<reference evidence="2" key="1">
    <citation type="submission" date="2018-12" db="EMBL/GenBank/DDBJ databases">
        <title>Dusodibacter welbiota gen. nov., sp. nov., isolated from human faeces and emended description of the Oscillibacter genus.</title>
        <authorList>
            <person name="Le Roy T."/>
            <person name="Van der Smissen P."/>
            <person name="Delzenne N."/>
            <person name="Muccioli G."/>
            <person name="Collet J.F."/>
            <person name="Cani P.D."/>
        </authorList>
    </citation>
    <scope>NUCLEOTIDE SEQUENCE [LARGE SCALE GENOMIC DNA]</scope>
    <source>
        <strain evidence="2">J115</strain>
    </source>
</reference>
<accession>A0A7T7D8T9</accession>
<dbReference type="KEGG" id="obj:EIO64_18470"/>
<dbReference type="AlphaFoldDB" id="A0A7T7D8T9"/>
<proteinExistence type="predicted"/>
<dbReference type="RefSeq" id="WP_158629742.1">
    <property type="nucleotide sequence ID" value="NZ_CP034413.3"/>
</dbReference>
<dbReference type="Proteomes" id="UP000298642">
    <property type="component" value="Chromosome"/>
</dbReference>
<protein>
    <submittedName>
        <fullName evidence="1">Uncharacterized protein</fullName>
    </submittedName>
</protein>
<keyword evidence="2" id="KW-1185">Reference proteome</keyword>